<dbReference type="Gene3D" id="3.40.50.150">
    <property type="entry name" value="Vaccinia Virus protein VP39"/>
    <property type="match status" value="1"/>
</dbReference>
<accession>A0A2W1N876</accession>
<dbReference type="Proteomes" id="UP000214746">
    <property type="component" value="Unassembled WGS sequence"/>
</dbReference>
<dbReference type="GO" id="GO:0008168">
    <property type="term" value="F:methyltransferase activity"/>
    <property type="evidence" value="ECO:0007669"/>
    <property type="project" value="UniProtKB-KW"/>
</dbReference>
<dbReference type="AlphaFoldDB" id="A0A2W1N876"/>
<evidence type="ECO:0000313" key="3">
    <source>
        <dbReference type="EMBL" id="PZE20617.1"/>
    </source>
</evidence>
<organism evidence="3 4">
    <name type="scientific">Paenibacillus xerothermodurans</name>
    <dbReference type="NCBI Taxonomy" id="1977292"/>
    <lineage>
        <taxon>Bacteria</taxon>
        <taxon>Bacillati</taxon>
        <taxon>Bacillota</taxon>
        <taxon>Bacilli</taxon>
        <taxon>Bacillales</taxon>
        <taxon>Paenibacillaceae</taxon>
        <taxon>Paenibacillus</taxon>
    </lineage>
</organism>
<dbReference type="GO" id="GO:0032259">
    <property type="term" value="P:methylation"/>
    <property type="evidence" value="ECO:0007669"/>
    <property type="project" value="UniProtKB-KW"/>
</dbReference>
<dbReference type="SUPFAM" id="SSF53335">
    <property type="entry name" value="S-adenosyl-L-methionine-dependent methyltransferases"/>
    <property type="match status" value="1"/>
</dbReference>
<evidence type="ECO:0000256" key="2">
    <source>
        <dbReference type="ARBA" id="ARBA00022679"/>
    </source>
</evidence>
<dbReference type="PANTHER" id="PTHR40048:SF1">
    <property type="entry name" value="RHAMNOSYL O-METHYLTRANSFERASE"/>
    <property type="match status" value="1"/>
</dbReference>
<dbReference type="RefSeq" id="WP_089200370.1">
    <property type="nucleotide sequence ID" value="NZ_NHRJ02000006.1"/>
</dbReference>
<sequence>MVWQFYNPSFAAAYAPELSAAVMLAGPWSGHTRFAYDLVRFMQPANIAELGTFMGTSYFSMCQAVRDGGLSTRCYAVDTWQGDPHQGYYQDDVFQRVATVNQREYAPFSTLIRNTFDAALPSFPDGSISLLHIDGYHTYEASLHDYTAWYPKVAHNGIVLFHDIAVREKDFGVYRLWAELSSAYPHLTFLHSNGLGVLFPKGCPQQFQPILANKEAFIRQYQY</sequence>
<evidence type="ECO:0000313" key="4">
    <source>
        <dbReference type="Proteomes" id="UP000214746"/>
    </source>
</evidence>
<keyword evidence="4" id="KW-1185">Reference proteome</keyword>
<protein>
    <submittedName>
        <fullName evidence="3">Class I SAM-dependent methyltransferase</fullName>
    </submittedName>
</protein>
<comment type="caution">
    <text evidence="3">The sequence shown here is derived from an EMBL/GenBank/DDBJ whole genome shotgun (WGS) entry which is preliminary data.</text>
</comment>
<evidence type="ECO:0000256" key="1">
    <source>
        <dbReference type="ARBA" id="ARBA00022603"/>
    </source>
</evidence>
<dbReference type="EMBL" id="NHRJ02000006">
    <property type="protein sequence ID" value="PZE20617.1"/>
    <property type="molecule type" value="Genomic_DNA"/>
</dbReference>
<gene>
    <name evidence="3" type="ORF">CBW46_012685</name>
</gene>
<name>A0A2W1N876_PAEXE</name>
<dbReference type="GO" id="GO:0071770">
    <property type="term" value="P:DIM/DIP cell wall layer assembly"/>
    <property type="evidence" value="ECO:0007669"/>
    <property type="project" value="TreeGrafter"/>
</dbReference>
<dbReference type="GO" id="GO:0005886">
    <property type="term" value="C:plasma membrane"/>
    <property type="evidence" value="ECO:0007669"/>
    <property type="project" value="TreeGrafter"/>
</dbReference>
<reference evidence="3" key="1">
    <citation type="submission" date="2018-06" db="EMBL/GenBank/DDBJ databases">
        <title>Paenibacillus xerothermodurans sp. nov. an extremely dry heat resistant spore forming bacterium isolated from the soil of Cape Canaveral, Florida.</title>
        <authorList>
            <person name="Seuylemezian A."/>
            <person name="Kaur N."/>
            <person name="Patil P."/>
            <person name="Patil P."/>
            <person name="Mayilraj S."/>
            <person name="Vaishampayan P."/>
        </authorList>
    </citation>
    <scope>NUCLEOTIDE SEQUENCE [LARGE SCALE GENOMIC DNA]</scope>
    <source>
        <strain evidence="3">ATCC 27380</strain>
    </source>
</reference>
<proteinExistence type="predicted"/>
<keyword evidence="2" id="KW-0808">Transferase</keyword>
<dbReference type="Pfam" id="PF13578">
    <property type="entry name" value="Methyltransf_24"/>
    <property type="match status" value="1"/>
</dbReference>
<dbReference type="OrthoDB" id="176403at2"/>
<keyword evidence="1 3" id="KW-0489">Methyltransferase</keyword>
<dbReference type="PANTHER" id="PTHR40048">
    <property type="entry name" value="RHAMNOSYL O-METHYLTRANSFERASE"/>
    <property type="match status" value="1"/>
</dbReference>
<dbReference type="InterPro" id="IPR029063">
    <property type="entry name" value="SAM-dependent_MTases_sf"/>
</dbReference>